<dbReference type="InParanoid" id="A0A448YP43"/>
<accession>A0A448YP43</accession>
<evidence type="ECO:0000256" key="1">
    <source>
        <dbReference type="ARBA" id="ARBA00004370"/>
    </source>
</evidence>
<dbReference type="AlphaFoldDB" id="A0A448YP43"/>
<dbReference type="OrthoDB" id="3647at2759"/>
<evidence type="ECO:0000256" key="4">
    <source>
        <dbReference type="ARBA" id="ARBA00023136"/>
    </source>
</evidence>
<feature type="transmembrane region" description="Helical" evidence="5">
    <location>
        <begin position="25"/>
        <end position="44"/>
    </location>
</feature>
<dbReference type="GO" id="GO:0016020">
    <property type="term" value="C:membrane"/>
    <property type="evidence" value="ECO:0007669"/>
    <property type="project" value="UniProtKB-SubCell"/>
</dbReference>
<dbReference type="PANTHER" id="PTHR32385">
    <property type="entry name" value="MANNOSYL PHOSPHORYLINOSITOL CERAMIDE SYNTHASE"/>
    <property type="match status" value="1"/>
</dbReference>
<keyword evidence="3 5" id="KW-1133">Transmembrane helix</keyword>
<reference evidence="6 7" key="1">
    <citation type="submission" date="2018-12" db="EMBL/GenBank/DDBJ databases">
        <authorList>
            <person name="Tiukova I."/>
            <person name="Dainat J."/>
        </authorList>
    </citation>
    <scope>NUCLEOTIDE SEQUENCE [LARGE SCALE GENOMIC DNA]</scope>
</reference>
<keyword evidence="2 5" id="KW-0812">Transmembrane</keyword>
<feature type="transmembrane region" description="Helical" evidence="5">
    <location>
        <begin position="97"/>
        <end position="119"/>
    </location>
</feature>
<dbReference type="InterPro" id="IPR051706">
    <property type="entry name" value="Glycosyltransferase_domain"/>
</dbReference>
<gene>
    <name evidence="6" type="ORF">BRENAR_LOCUS3443</name>
</gene>
<keyword evidence="7" id="KW-1185">Reference proteome</keyword>
<organism evidence="6 7">
    <name type="scientific">Brettanomyces naardenensis</name>
    <name type="common">Yeast</name>
    <dbReference type="NCBI Taxonomy" id="13370"/>
    <lineage>
        <taxon>Eukaryota</taxon>
        <taxon>Fungi</taxon>
        <taxon>Dikarya</taxon>
        <taxon>Ascomycota</taxon>
        <taxon>Saccharomycotina</taxon>
        <taxon>Pichiomycetes</taxon>
        <taxon>Pichiales</taxon>
        <taxon>Pichiaceae</taxon>
        <taxon>Brettanomyces</taxon>
    </lineage>
</organism>
<dbReference type="GO" id="GO:0000030">
    <property type="term" value="F:mannosyltransferase activity"/>
    <property type="evidence" value="ECO:0007669"/>
    <property type="project" value="TreeGrafter"/>
</dbReference>
<keyword evidence="4 5" id="KW-0472">Membrane</keyword>
<dbReference type="Proteomes" id="UP000290900">
    <property type="component" value="Unassembled WGS sequence"/>
</dbReference>
<dbReference type="GO" id="GO:0051999">
    <property type="term" value="P:mannosyl-inositol phosphorylceramide biosynthetic process"/>
    <property type="evidence" value="ECO:0007669"/>
    <property type="project" value="TreeGrafter"/>
</dbReference>
<evidence type="ECO:0000256" key="5">
    <source>
        <dbReference type="SAM" id="Phobius"/>
    </source>
</evidence>
<dbReference type="EMBL" id="CAACVR010000025">
    <property type="protein sequence ID" value="VEU22712.1"/>
    <property type="molecule type" value="Genomic_DNA"/>
</dbReference>
<evidence type="ECO:0000256" key="3">
    <source>
        <dbReference type="ARBA" id="ARBA00022989"/>
    </source>
</evidence>
<name>A0A448YP43_BRENA</name>
<dbReference type="PANTHER" id="PTHR32385:SF20">
    <property type="entry name" value="MANNOSYL PHOSPHORYLINOSITOL CERAMIDE SYNTHASE CSH1-RELATED"/>
    <property type="match status" value="1"/>
</dbReference>
<protein>
    <submittedName>
        <fullName evidence="6">DEKNAAC103790</fullName>
    </submittedName>
</protein>
<sequence length="134" mass="15559">MGSVPGHPFFIKVLNNLKRYNRNWLVPYITIMFSTGPLFLSVILEQYNRQHVADTGKVRILLPKDYNLGKESFFLLAPGSSWHTADAKFIKAIGDHIPLTVFAGFVLAGLVLRMEWMLYRWCVRIETRKEEWSD</sequence>
<evidence type="ECO:0000256" key="2">
    <source>
        <dbReference type="ARBA" id="ARBA00022692"/>
    </source>
</evidence>
<evidence type="ECO:0000313" key="7">
    <source>
        <dbReference type="Proteomes" id="UP000290900"/>
    </source>
</evidence>
<comment type="subcellular location">
    <subcellularLocation>
        <location evidence="1">Membrane</location>
    </subcellularLocation>
</comment>
<evidence type="ECO:0000313" key="6">
    <source>
        <dbReference type="EMBL" id="VEU22712.1"/>
    </source>
</evidence>
<proteinExistence type="predicted"/>
<dbReference type="STRING" id="13370.A0A448YP43"/>